<proteinExistence type="predicted"/>
<name>A0A0C9Q9G7_LACPA</name>
<dbReference type="Proteomes" id="UP000032552">
    <property type="component" value="Unassembled WGS sequence"/>
</dbReference>
<evidence type="ECO:0000313" key="2">
    <source>
        <dbReference type="EMBL" id="GAN36482.1"/>
    </source>
</evidence>
<evidence type="ECO:0000256" key="1">
    <source>
        <dbReference type="SAM" id="MobiDB-lite"/>
    </source>
</evidence>
<sequence length="91" mass="9917">MTLNIKKSISLTGSSSIGDTQVAYLNATLDQEGNGANTVSQAIQNQSLYDANKKEVRADIAEFQQLIYDTEDELTTEKNRSDASTSTTPQK</sequence>
<feature type="region of interest" description="Disordered" evidence="1">
    <location>
        <begin position="70"/>
        <end position="91"/>
    </location>
</feature>
<feature type="compositionally biased region" description="Polar residues" evidence="1">
    <location>
        <begin position="82"/>
        <end position="91"/>
    </location>
</feature>
<reference evidence="3" key="1">
    <citation type="submission" date="2014-05" db="EMBL/GenBank/DDBJ databases">
        <title>Whole genome sequencing of Lactobacillus casei NRIC0644.</title>
        <authorList>
            <person name="Atarashi H."/>
            <person name="Yoshida Y."/>
            <person name="Fujimura S."/>
            <person name="Tanaka N."/>
            <person name="Shiwa Y."/>
            <person name="Yoshikawa H."/>
            <person name="Okada S."/>
            <person name="Nakagawa J."/>
        </authorList>
    </citation>
    <scope>NUCLEOTIDE SEQUENCE [LARGE SCALE GENOMIC DNA]</scope>
    <source>
        <strain evidence="3">NRIC0644</strain>
    </source>
</reference>
<dbReference type="EMBL" id="BAYM01000080">
    <property type="protein sequence ID" value="GAN36482.1"/>
    <property type="molecule type" value="Genomic_DNA"/>
</dbReference>
<dbReference type="RefSeq" id="WP_045624834.1">
    <property type="nucleotide sequence ID" value="NZ_BAYM01000080.1"/>
</dbReference>
<organism evidence="2 3">
    <name type="scientific">Lacticaseibacillus paracasei NRIC 0644</name>
    <dbReference type="NCBI Taxonomy" id="1435038"/>
    <lineage>
        <taxon>Bacteria</taxon>
        <taxon>Bacillati</taxon>
        <taxon>Bacillota</taxon>
        <taxon>Bacilli</taxon>
        <taxon>Lactobacillales</taxon>
        <taxon>Lactobacillaceae</taxon>
        <taxon>Lacticaseibacillus</taxon>
    </lineage>
</organism>
<dbReference type="AlphaFoldDB" id="A0A0C9Q9G7"/>
<protein>
    <submittedName>
        <fullName evidence="2">Uncharacterized protein</fullName>
    </submittedName>
</protein>
<gene>
    <name evidence="2" type="ORF">LC0644_1071</name>
</gene>
<comment type="caution">
    <text evidence="2">The sequence shown here is derived from an EMBL/GenBank/DDBJ whole genome shotgun (WGS) entry which is preliminary data.</text>
</comment>
<accession>A0A0C9Q9G7</accession>
<evidence type="ECO:0000313" key="3">
    <source>
        <dbReference type="Proteomes" id="UP000032552"/>
    </source>
</evidence>